<reference evidence="6 7" key="1">
    <citation type="journal article" date="2016" name="Appl. Environ. Microbiol.">
        <title>Function and Phylogeny of Bacterial Butyryl Coenzyme A:Acetate Transferases and Their Diversity in the Proximal Colon of Swine.</title>
        <authorList>
            <person name="Trachsel J."/>
            <person name="Bayles D.O."/>
            <person name="Looft T."/>
            <person name="Levine U.Y."/>
            <person name="Allen H.K."/>
        </authorList>
    </citation>
    <scope>NUCLEOTIDE SEQUENCE [LARGE SCALE GENOMIC DNA]</scope>
    <source>
        <strain evidence="6 7">68-3-10</strain>
    </source>
</reference>
<dbReference type="InterPro" id="IPR001790">
    <property type="entry name" value="Ribosomal_uL10"/>
</dbReference>
<evidence type="ECO:0000256" key="2">
    <source>
        <dbReference type="ARBA" id="ARBA00022980"/>
    </source>
</evidence>
<dbReference type="GO" id="GO:0006412">
    <property type="term" value="P:translation"/>
    <property type="evidence" value="ECO:0007669"/>
    <property type="project" value="UniProtKB-UniRule"/>
</dbReference>
<accession>A0A1Q9JHV3</accession>
<dbReference type="InterPro" id="IPR047865">
    <property type="entry name" value="Ribosomal_uL10_bac_type"/>
</dbReference>
<dbReference type="CDD" id="cd05797">
    <property type="entry name" value="Ribosomal_L10"/>
    <property type="match status" value="1"/>
</dbReference>
<dbReference type="GO" id="GO:0070180">
    <property type="term" value="F:large ribosomal subunit rRNA binding"/>
    <property type="evidence" value="ECO:0007669"/>
    <property type="project" value="UniProtKB-UniRule"/>
</dbReference>
<dbReference type="OrthoDB" id="9808307at2"/>
<dbReference type="NCBIfam" id="NF000955">
    <property type="entry name" value="PRK00099.1-1"/>
    <property type="match status" value="1"/>
</dbReference>
<keyword evidence="5" id="KW-0694">RNA-binding</keyword>
<evidence type="ECO:0000256" key="3">
    <source>
        <dbReference type="ARBA" id="ARBA00023274"/>
    </source>
</evidence>
<dbReference type="PANTHER" id="PTHR11560">
    <property type="entry name" value="39S RIBOSOMAL PROTEIN L10, MITOCHONDRIAL"/>
    <property type="match status" value="1"/>
</dbReference>
<dbReference type="Gene3D" id="6.10.250.290">
    <property type="match status" value="1"/>
</dbReference>
<evidence type="ECO:0000256" key="1">
    <source>
        <dbReference type="ARBA" id="ARBA00008889"/>
    </source>
</evidence>
<proteinExistence type="inferred from homology"/>
<comment type="function">
    <text evidence="5">Forms part of the ribosomal stalk, playing a central role in the interaction of the ribosome with GTP-bound translation factors.</text>
</comment>
<dbReference type="GO" id="GO:0005840">
    <property type="term" value="C:ribosome"/>
    <property type="evidence" value="ECO:0007669"/>
    <property type="project" value="UniProtKB-KW"/>
</dbReference>
<organism evidence="6 7">
    <name type="scientific">Hornefia porci</name>
    <dbReference type="NCBI Taxonomy" id="2652292"/>
    <lineage>
        <taxon>Bacteria</taxon>
        <taxon>Bacillati</taxon>
        <taxon>Bacillota</taxon>
        <taxon>Clostridia</taxon>
        <taxon>Peptostreptococcales</taxon>
        <taxon>Anaerovoracaceae</taxon>
        <taxon>Hornefia</taxon>
    </lineage>
</organism>
<evidence type="ECO:0000313" key="7">
    <source>
        <dbReference type="Proteomes" id="UP000187404"/>
    </source>
</evidence>
<dbReference type="Proteomes" id="UP000187404">
    <property type="component" value="Unassembled WGS sequence"/>
</dbReference>
<dbReference type="GO" id="GO:1990904">
    <property type="term" value="C:ribonucleoprotein complex"/>
    <property type="evidence" value="ECO:0007669"/>
    <property type="project" value="UniProtKB-KW"/>
</dbReference>
<evidence type="ECO:0000313" key="6">
    <source>
        <dbReference type="EMBL" id="OLR55799.1"/>
    </source>
</evidence>
<dbReference type="Gene3D" id="3.30.70.1730">
    <property type="match status" value="1"/>
</dbReference>
<dbReference type="Pfam" id="PF00466">
    <property type="entry name" value="Ribosomal_L10"/>
    <property type="match status" value="1"/>
</dbReference>
<protein>
    <recommendedName>
        <fullName evidence="4 5">Large ribosomal subunit protein uL10</fullName>
    </recommendedName>
</protein>
<keyword evidence="2 5" id="KW-0689">Ribosomal protein</keyword>
<dbReference type="STRING" id="1261640.BHK98_06835"/>
<sequence length="169" mass="18558">MSEEAKKQKQIVIDEIREKLDGAQSAVIIDYMGTTVAEADAMRKMMREADVDYTVYKNTLMKRAVEGTDFEKLAEVMQGPSAIAISKTDATAPARILKKAIDDFKKMEFKAGVVEGTFYDKEGIEQIASIPSREELIAKFMGSIQSPVGKFVRTLAAIADAKPAEADAE</sequence>
<comment type="subunit">
    <text evidence="5">Part of the ribosomal stalk of the 50S ribosomal subunit. The N-terminus interacts with L11 and the large rRNA to form the base of the stalk. The C-terminus forms an elongated spine to which L12 dimers bind in a sequential fashion forming a multimeric L10(L12)X complex.</text>
</comment>
<dbReference type="InterPro" id="IPR022973">
    <property type="entry name" value="Ribosomal_uL10_bac"/>
</dbReference>
<name>A0A1Q9JHV3_9FIRM</name>
<dbReference type="AlphaFoldDB" id="A0A1Q9JHV3"/>
<evidence type="ECO:0000256" key="5">
    <source>
        <dbReference type="HAMAP-Rule" id="MF_00362"/>
    </source>
</evidence>
<dbReference type="HAMAP" id="MF_00362">
    <property type="entry name" value="Ribosomal_uL10"/>
    <property type="match status" value="1"/>
</dbReference>
<dbReference type="RefSeq" id="WP_075712791.1">
    <property type="nucleotide sequence ID" value="NZ_MJIE01000001.1"/>
</dbReference>
<keyword evidence="7" id="KW-1185">Reference proteome</keyword>
<keyword evidence="3 5" id="KW-0687">Ribonucleoprotein</keyword>
<dbReference type="EMBL" id="MJIE01000001">
    <property type="protein sequence ID" value="OLR55799.1"/>
    <property type="molecule type" value="Genomic_DNA"/>
</dbReference>
<gene>
    <name evidence="5" type="primary">rplJ</name>
    <name evidence="6" type="ORF">BHK98_06835</name>
</gene>
<comment type="similarity">
    <text evidence="1 5">Belongs to the universal ribosomal protein uL10 family.</text>
</comment>
<keyword evidence="5" id="KW-0699">rRNA-binding</keyword>
<comment type="caution">
    <text evidence="6">The sequence shown here is derived from an EMBL/GenBank/DDBJ whole genome shotgun (WGS) entry which is preliminary data.</text>
</comment>
<dbReference type="InterPro" id="IPR043141">
    <property type="entry name" value="Ribosomal_uL10-like_sf"/>
</dbReference>
<evidence type="ECO:0000256" key="4">
    <source>
        <dbReference type="ARBA" id="ARBA00035202"/>
    </source>
</evidence>
<dbReference type="SUPFAM" id="SSF160369">
    <property type="entry name" value="Ribosomal protein L10-like"/>
    <property type="match status" value="1"/>
</dbReference>